<feature type="region of interest" description="Disordered" evidence="1">
    <location>
        <begin position="376"/>
        <end position="414"/>
    </location>
</feature>
<organism evidence="2 3">
    <name type="scientific">Lactarius akahatsu</name>
    <dbReference type="NCBI Taxonomy" id="416441"/>
    <lineage>
        <taxon>Eukaryota</taxon>
        <taxon>Fungi</taxon>
        <taxon>Dikarya</taxon>
        <taxon>Basidiomycota</taxon>
        <taxon>Agaricomycotina</taxon>
        <taxon>Agaricomycetes</taxon>
        <taxon>Russulales</taxon>
        <taxon>Russulaceae</taxon>
        <taxon>Lactarius</taxon>
    </lineage>
</organism>
<dbReference type="AlphaFoldDB" id="A0AAD4QF06"/>
<evidence type="ECO:0000313" key="2">
    <source>
        <dbReference type="EMBL" id="KAH8994446.1"/>
    </source>
</evidence>
<evidence type="ECO:0000313" key="3">
    <source>
        <dbReference type="Proteomes" id="UP001201163"/>
    </source>
</evidence>
<protein>
    <submittedName>
        <fullName evidence="2">Uncharacterized protein</fullName>
    </submittedName>
</protein>
<feature type="compositionally biased region" description="Low complexity" evidence="1">
    <location>
        <begin position="255"/>
        <end position="265"/>
    </location>
</feature>
<feature type="region of interest" description="Disordered" evidence="1">
    <location>
        <begin position="346"/>
        <end position="365"/>
    </location>
</feature>
<comment type="caution">
    <text evidence="2">The sequence shown here is derived from an EMBL/GenBank/DDBJ whole genome shotgun (WGS) entry which is preliminary data.</text>
</comment>
<dbReference type="EMBL" id="JAKELL010000014">
    <property type="protein sequence ID" value="KAH8994446.1"/>
    <property type="molecule type" value="Genomic_DNA"/>
</dbReference>
<feature type="region of interest" description="Disordered" evidence="1">
    <location>
        <begin position="250"/>
        <end position="272"/>
    </location>
</feature>
<gene>
    <name evidence="2" type="ORF">EDB92DRAFT_1849281</name>
</gene>
<keyword evidence="3" id="KW-1185">Reference proteome</keyword>
<accession>A0AAD4QF06</accession>
<reference evidence="2" key="1">
    <citation type="submission" date="2022-01" db="EMBL/GenBank/DDBJ databases">
        <title>Comparative genomics reveals a dynamic genome evolution in the ectomycorrhizal milk-cap (Lactarius) mushrooms.</title>
        <authorList>
            <consortium name="DOE Joint Genome Institute"/>
            <person name="Lebreton A."/>
            <person name="Tang N."/>
            <person name="Kuo A."/>
            <person name="LaButti K."/>
            <person name="Drula E."/>
            <person name="Barry K."/>
            <person name="Clum A."/>
            <person name="Lipzen A."/>
            <person name="Mousain D."/>
            <person name="Ng V."/>
            <person name="Wang R."/>
            <person name="Wang X."/>
            <person name="Dai Y."/>
            <person name="Henrissat B."/>
            <person name="Grigoriev I.V."/>
            <person name="Guerin-Laguette A."/>
            <person name="Yu F."/>
            <person name="Martin F.M."/>
        </authorList>
    </citation>
    <scope>NUCLEOTIDE SEQUENCE</scope>
    <source>
        <strain evidence="2">QP</strain>
    </source>
</reference>
<feature type="compositionally biased region" description="Polar residues" evidence="1">
    <location>
        <begin position="351"/>
        <end position="360"/>
    </location>
</feature>
<proteinExistence type="predicted"/>
<dbReference type="Proteomes" id="UP001201163">
    <property type="component" value="Unassembled WGS sequence"/>
</dbReference>
<evidence type="ECO:0000256" key="1">
    <source>
        <dbReference type="SAM" id="MobiDB-lite"/>
    </source>
</evidence>
<sequence>MLALSRSTGVKGISRHARALSTIASSASSPDAGAEQSDDIPLTNVEKRRRRLASSSAECMFVYPWDEIRSSAEGLAIAHAIQEKYGPAREVIFPRDIACVTVFQPYFWLVFDNADVRKRHPEESAKLHVHVPDLPEGDGHVGVEEMLRALGLSTGKGEPPEPQPSAEDEGFADAADAADGYKTVEVRVEWARVGPGEVLQRRFPLYKSLPDKALIPEFAASWLAFDGFSPEAARGPHTPNLFRAREKWRALAGPTTPDTNATETTSSGDERASELEAGANVNVTPIATSREWTPIIPLSHSLTPPRPTTVPESDADIHTTDDLAPIAAAATAAATPATPDPVTVAPTFAPSSTEPVSTENPVGPKMSRRERILHLARQNSQTPFPELAEKPQPAVEAEKSEEESDQEGKKRTIRERLWRLVGGNY</sequence>
<name>A0AAD4QF06_9AGAM</name>